<dbReference type="PRINTS" id="PR01534">
    <property type="entry name" value="VOMERONASL1R"/>
</dbReference>
<evidence type="ECO:0000256" key="2">
    <source>
        <dbReference type="ARBA" id="ARBA00004651"/>
    </source>
</evidence>
<evidence type="ECO:0000256" key="1">
    <source>
        <dbReference type="ARBA" id="ARBA00003878"/>
    </source>
</evidence>
<keyword evidence="16" id="KW-1185">Reference proteome</keyword>
<feature type="transmembrane region" description="Helical" evidence="13">
    <location>
        <begin position="127"/>
        <end position="150"/>
    </location>
</feature>
<dbReference type="InParanoid" id="A0A7N4NKL8"/>
<dbReference type="GO" id="GO:0019236">
    <property type="term" value="P:response to pheromone"/>
    <property type="evidence" value="ECO:0007669"/>
    <property type="project" value="UniProtKB-KW"/>
</dbReference>
<dbReference type="Ensembl" id="ENSSHAT00000047392.1">
    <property type="protein sequence ID" value="ENSSHAP00000024232.1"/>
    <property type="gene ID" value="ENSSHAG00000024534.1"/>
</dbReference>
<proteinExistence type="inferred from homology"/>
<keyword evidence="6 13" id="KW-0812">Transmembrane</keyword>
<evidence type="ECO:0000313" key="15">
    <source>
        <dbReference type="Ensembl" id="ENSSHAP00000024232.1"/>
    </source>
</evidence>
<evidence type="ECO:0000256" key="10">
    <source>
        <dbReference type="ARBA" id="ARBA00023170"/>
    </source>
</evidence>
<keyword evidence="5 13" id="KW-0589">Pheromone response</keyword>
<evidence type="ECO:0000256" key="9">
    <source>
        <dbReference type="ARBA" id="ARBA00023136"/>
    </source>
</evidence>
<name>A0A7N4NKL8_SARHA</name>
<accession>A0A7N4NKL8</accession>
<reference evidence="15" key="3">
    <citation type="submission" date="2025-09" db="UniProtKB">
        <authorList>
            <consortium name="Ensembl"/>
        </authorList>
    </citation>
    <scope>IDENTIFICATION</scope>
</reference>
<sequence length="317" mass="35987">MIPMDILLSIAFFSQIGIGVQGNLFLLYLFSILFFTGQNLRLIDLILSQLTLANSLVLLSKGFLQGLAALGLKNLLDDIGCKIVFYLHRVGRELSLCITCLLSGFQAIIISPQNYRFMKLKTRGPRYIIPSILFCWIYSMLQNIVILQILEGPRSTRNTSETKIYWYCSVNSATDISASLHAIVFSLPDAVCITFISLTSGYKVYLLYKHHKRVQQLHSDRFLLRASPETRATQTILLLVIIFVAFYLLNSILTAWMHSMTPRLWLWHSSAFLASCFPMVSPFVLISGDSQILKYYRAVHGRKSLHPGNKLPRPRSS</sequence>
<gene>
    <name evidence="15" type="primary">LOC100922818</name>
</gene>
<dbReference type="AlphaFoldDB" id="A0A7N4NKL8"/>
<protein>
    <recommendedName>
        <fullName evidence="13">Vomeronasal type-1 receptor</fullName>
    </recommendedName>
</protein>
<dbReference type="SUPFAM" id="SSF81321">
    <property type="entry name" value="Family A G protein-coupled receptor-like"/>
    <property type="match status" value="1"/>
</dbReference>
<keyword evidence="12 13" id="KW-0807">Transducer</keyword>
<comment type="similarity">
    <text evidence="3 13">Belongs to the G-protein coupled receptor 1 family.</text>
</comment>
<dbReference type="GeneTree" id="ENSGT00960000186612"/>
<dbReference type="Proteomes" id="UP000007648">
    <property type="component" value="Unassembled WGS sequence"/>
</dbReference>
<evidence type="ECO:0000256" key="3">
    <source>
        <dbReference type="ARBA" id="ARBA00010663"/>
    </source>
</evidence>
<dbReference type="PROSITE" id="PS50262">
    <property type="entry name" value="G_PROTEIN_RECEP_F1_2"/>
    <property type="match status" value="1"/>
</dbReference>
<evidence type="ECO:0000313" key="16">
    <source>
        <dbReference type="Proteomes" id="UP000007648"/>
    </source>
</evidence>
<keyword evidence="9 13" id="KW-0472">Membrane</keyword>
<feature type="transmembrane region" description="Helical" evidence="13">
    <location>
        <begin position="264"/>
        <end position="286"/>
    </location>
</feature>
<keyword evidence="8 13" id="KW-0297">G-protein coupled receptor</keyword>
<dbReference type="Pfam" id="PF03402">
    <property type="entry name" value="V1R"/>
    <property type="match status" value="1"/>
</dbReference>
<organism evidence="15 16">
    <name type="scientific">Sarcophilus harrisii</name>
    <name type="common">Tasmanian devil</name>
    <name type="synonym">Sarcophilus laniarius</name>
    <dbReference type="NCBI Taxonomy" id="9305"/>
    <lineage>
        <taxon>Eukaryota</taxon>
        <taxon>Metazoa</taxon>
        <taxon>Chordata</taxon>
        <taxon>Craniata</taxon>
        <taxon>Vertebrata</taxon>
        <taxon>Euteleostomi</taxon>
        <taxon>Mammalia</taxon>
        <taxon>Metatheria</taxon>
        <taxon>Dasyuromorphia</taxon>
        <taxon>Dasyuridae</taxon>
        <taxon>Sarcophilus</taxon>
    </lineage>
</organism>
<reference evidence="15 16" key="1">
    <citation type="journal article" date="2011" name="Proc. Natl. Acad. Sci. U.S.A.">
        <title>Genetic diversity and population structure of the endangered marsupial Sarcophilus harrisii (Tasmanian devil).</title>
        <authorList>
            <person name="Miller W."/>
            <person name="Hayes V.M."/>
            <person name="Ratan A."/>
            <person name="Petersen D.C."/>
            <person name="Wittekindt N.E."/>
            <person name="Miller J."/>
            <person name="Walenz B."/>
            <person name="Knight J."/>
            <person name="Qi J."/>
            <person name="Zhao F."/>
            <person name="Wang Q."/>
            <person name="Bedoya-Reina O.C."/>
            <person name="Katiyar N."/>
            <person name="Tomsho L.P."/>
            <person name="Kasson L.M."/>
            <person name="Hardie R.A."/>
            <person name="Woodbridge P."/>
            <person name="Tindall E.A."/>
            <person name="Bertelsen M.F."/>
            <person name="Dixon D."/>
            <person name="Pyecroft S."/>
            <person name="Helgen K.M."/>
            <person name="Lesk A.M."/>
            <person name="Pringle T.H."/>
            <person name="Patterson N."/>
            <person name="Zhang Y."/>
            <person name="Kreiss A."/>
            <person name="Woods G.M."/>
            <person name="Jones M.E."/>
            <person name="Schuster S.C."/>
        </authorList>
    </citation>
    <scope>NUCLEOTIDE SEQUENCE [LARGE SCALE GENOMIC DNA]</scope>
</reference>
<keyword evidence="10 13" id="KW-0675">Receptor</keyword>
<comment type="subcellular location">
    <subcellularLocation>
        <location evidence="2 13">Cell membrane</location>
        <topology evidence="2 13">Multi-pass membrane protein</topology>
    </subcellularLocation>
</comment>
<dbReference type="GO" id="GO:0016503">
    <property type="term" value="F:pheromone receptor activity"/>
    <property type="evidence" value="ECO:0007669"/>
    <property type="project" value="InterPro"/>
</dbReference>
<feature type="transmembrane region" description="Helical" evidence="13">
    <location>
        <begin position="6"/>
        <end position="30"/>
    </location>
</feature>
<evidence type="ECO:0000256" key="6">
    <source>
        <dbReference type="ARBA" id="ARBA00022692"/>
    </source>
</evidence>
<evidence type="ECO:0000256" key="7">
    <source>
        <dbReference type="ARBA" id="ARBA00022989"/>
    </source>
</evidence>
<dbReference type="InterPro" id="IPR017452">
    <property type="entry name" value="GPCR_Rhodpsn_7TM"/>
</dbReference>
<keyword evidence="7 13" id="KW-1133">Transmembrane helix</keyword>
<keyword evidence="11" id="KW-0325">Glycoprotein</keyword>
<dbReference type="FunCoup" id="A0A7N4NKL8">
    <property type="interactions" value="3"/>
</dbReference>
<evidence type="ECO:0000256" key="13">
    <source>
        <dbReference type="RuleBase" id="RU364061"/>
    </source>
</evidence>
<evidence type="ECO:0000256" key="11">
    <source>
        <dbReference type="ARBA" id="ARBA00023180"/>
    </source>
</evidence>
<evidence type="ECO:0000256" key="5">
    <source>
        <dbReference type="ARBA" id="ARBA00022507"/>
    </source>
</evidence>
<evidence type="ECO:0000256" key="12">
    <source>
        <dbReference type="ARBA" id="ARBA00023224"/>
    </source>
</evidence>
<dbReference type="GO" id="GO:0005886">
    <property type="term" value="C:plasma membrane"/>
    <property type="evidence" value="ECO:0007669"/>
    <property type="project" value="UniProtKB-SubCell"/>
</dbReference>
<evidence type="ECO:0000256" key="8">
    <source>
        <dbReference type="ARBA" id="ARBA00023040"/>
    </source>
</evidence>
<evidence type="ECO:0000256" key="4">
    <source>
        <dbReference type="ARBA" id="ARBA00022475"/>
    </source>
</evidence>
<evidence type="ECO:0000259" key="14">
    <source>
        <dbReference type="PROSITE" id="PS50262"/>
    </source>
</evidence>
<feature type="domain" description="G-protein coupled receptors family 1 profile" evidence="14">
    <location>
        <begin position="22"/>
        <end position="285"/>
    </location>
</feature>
<feature type="transmembrane region" description="Helical" evidence="13">
    <location>
        <begin position="182"/>
        <end position="208"/>
    </location>
</feature>
<dbReference type="FunFam" id="1.20.1070.10:FF:000033">
    <property type="entry name" value="Vomeronasal type-1 receptor"/>
    <property type="match status" value="1"/>
</dbReference>
<keyword evidence="4 13" id="KW-1003">Cell membrane</keyword>
<comment type="function">
    <text evidence="1">Putative pheromone receptor.</text>
</comment>
<feature type="transmembrane region" description="Helical" evidence="13">
    <location>
        <begin position="235"/>
        <end position="258"/>
    </location>
</feature>
<reference evidence="15" key="2">
    <citation type="submission" date="2025-08" db="UniProtKB">
        <authorList>
            <consortium name="Ensembl"/>
        </authorList>
    </citation>
    <scope>IDENTIFICATION</scope>
</reference>
<dbReference type="InterPro" id="IPR004072">
    <property type="entry name" value="Vmron_rcpt_1"/>
</dbReference>
<dbReference type="PANTHER" id="PTHR24062">
    <property type="entry name" value="VOMERONASAL TYPE-1 RECEPTOR"/>
    <property type="match status" value="1"/>
</dbReference>
<dbReference type="GO" id="GO:0007606">
    <property type="term" value="P:sensory perception of chemical stimulus"/>
    <property type="evidence" value="ECO:0007669"/>
    <property type="project" value="UniProtKB-ARBA"/>
</dbReference>
<dbReference type="Gene3D" id="1.20.1070.10">
    <property type="entry name" value="Rhodopsin 7-helix transmembrane proteins"/>
    <property type="match status" value="1"/>
</dbReference>